<dbReference type="InterPro" id="IPR006139">
    <property type="entry name" value="D-isomer_2_OHA_DH_cat_dom"/>
</dbReference>
<evidence type="ECO:0000259" key="2">
    <source>
        <dbReference type="Pfam" id="PF00389"/>
    </source>
</evidence>
<dbReference type="InterPro" id="IPR006140">
    <property type="entry name" value="D-isomer_DH_NAD-bd"/>
</dbReference>
<dbReference type="GO" id="GO:0051287">
    <property type="term" value="F:NAD binding"/>
    <property type="evidence" value="ECO:0007669"/>
    <property type="project" value="InterPro"/>
</dbReference>
<organism evidence="4">
    <name type="scientific">hydrothermal vent metagenome</name>
    <dbReference type="NCBI Taxonomy" id="652676"/>
    <lineage>
        <taxon>unclassified sequences</taxon>
        <taxon>metagenomes</taxon>
        <taxon>ecological metagenomes</taxon>
    </lineage>
</organism>
<dbReference type="InterPro" id="IPR036291">
    <property type="entry name" value="NAD(P)-bd_dom_sf"/>
</dbReference>
<accession>A0A160TUV3</accession>
<dbReference type="EMBL" id="CZRL01000104">
    <property type="protein sequence ID" value="CUS54564.1"/>
    <property type="molecule type" value="Genomic_DNA"/>
</dbReference>
<name>A0A160TUV3_9ZZZZ</name>
<gene>
    <name evidence="4" type="ORF">MGWOODY_XGa852</name>
</gene>
<dbReference type="CDD" id="cd05300">
    <property type="entry name" value="2-Hacid_dh_1"/>
    <property type="match status" value="1"/>
</dbReference>
<evidence type="ECO:0000256" key="1">
    <source>
        <dbReference type="ARBA" id="ARBA00023002"/>
    </source>
</evidence>
<dbReference type="AlphaFoldDB" id="A0A160TUV3"/>
<dbReference type="PANTHER" id="PTHR10996">
    <property type="entry name" value="2-HYDROXYACID DEHYDROGENASE-RELATED"/>
    <property type="match status" value="1"/>
</dbReference>
<dbReference type="GO" id="GO:0005829">
    <property type="term" value="C:cytosol"/>
    <property type="evidence" value="ECO:0007669"/>
    <property type="project" value="TreeGrafter"/>
</dbReference>
<sequence>MDRFPDKNELRILFSHAAYQMAHCFSLRNNQVSHSQAWSTEDTQAQLSAADVLVISGFWQDEYLDQANRLRYIQSIGAGYDQFPLDTLKARGISLANATGVNADAVSQHAMGLILALYRQLHTGRDNQNQKMWRGMISDISMREDDLCGHTVLIVGLGAIGNRLAALSKAFGMTVVGVKRNIDDYSGPADEVVSPECFPDQLARADIVVLCCPLTDQTRELMNEGAFNAMKQSAYLVNVARGGCVNEPALLSALSHDTIAGAAIDHFNDEPLPALSPFWTLDNLIITPHTGGETRKYEENVIDILWENLERLWDNQPNLVNQII</sequence>
<dbReference type="Pfam" id="PF00389">
    <property type="entry name" value="2-Hacid_dh"/>
    <property type="match status" value="1"/>
</dbReference>
<evidence type="ECO:0000313" key="4">
    <source>
        <dbReference type="EMBL" id="CUS54564.1"/>
    </source>
</evidence>
<dbReference type="SUPFAM" id="SSF52283">
    <property type="entry name" value="Formate/glycerate dehydrogenase catalytic domain-like"/>
    <property type="match status" value="1"/>
</dbReference>
<dbReference type="InterPro" id="IPR050223">
    <property type="entry name" value="D-isomer_2-hydroxyacid_DH"/>
</dbReference>
<dbReference type="EC" id="1.1.1.95" evidence="4"/>
<dbReference type="SUPFAM" id="SSF51735">
    <property type="entry name" value="NAD(P)-binding Rossmann-fold domains"/>
    <property type="match status" value="1"/>
</dbReference>
<proteinExistence type="predicted"/>
<feature type="domain" description="D-isomer specific 2-hydroxyacid dehydrogenase NAD-binding" evidence="3">
    <location>
        <begin position="111"/>
        <end position="291"/>
    </location>
</feature>
<dbReference type="GO" id="GO:0030267">
    <property type="term" value="F:glyoxylate reductase (NADPH) activity"/>
    <property type="evidence" value="ECO:0007669"/>
    <property type="project" value="TreeGrafter"/>
</dbReference>
<keyword evidence="1 4" id="KW-0560">Oxidoreductase</keyword>
<dbReference type="GO" id="GO:0004617">
    <property type="term" value="F:phosphoglycerate dehydrogenase activity"/>
    <property type="evidence" value="ECO:0007669"/>
    <property type="project" value="UniProtKB-EC"/>
</dbReference>
<dbReference type="GO" id="GO:0016618">
    <property type="term" value="F:hydroxypyruvate reductase [NAD(P)H] activity"/>
    <property type="evidence" value="ECO:0007669"/>
    <property type="project" value="TreeGrafter"/>
</dbReference>
<dbReference type="PANTHER" id="PTHR10996:SF283">
    <property type="entry name" value="GLYOXYLATE_HYDROXYPYRUVATE REDUCTASE B"/>
    <property type="match status" value="1"/>
</dbReference>
<dbReference type="Gene3D" id="3.40.50.720">
    <property type="entry name" value="NAD(P)-binding Rossmann-like Domain"/>
    <property type="match status" value="2"/>
</dbReference>
<protein>
    <submittedName>
        <fullName evidence="4">D-3-phosphoglycerate dehydrogenase</fullName>
        <ecNumber evidence="4">1.1.1.95</ecNumber>
    </submittedName>
</protein>
<dbReference type="Pfam" id="PF02826">
    <property type="entry name" value="2-Hacid_dh_C"/>
    <property type="match status" value="1"/>
</dbReference>
<evidence type="ECO:0000259" key="3">
    <source>
        <dbReference type="Pfam" id="PF02826"/>
    </source>
</evidence>
<feature type="domain" description="D-isomer specific 2-hydroxyacid dehydrogenase catalytic" evidence="2">
    <location>
        <begin position="29"/>
        <end position="317"/>
    </location>
</feature>
<reference evidence="4" key="1">
    <citation type="submission" date="2015-10" db="EMBL/GenBank/DDBJ databases">
        <authorList>
            <person name="Gilbert D.G."/>
        </authorList>
    </citation>
    <scope>NUCLEOTIDE SEQUENCE</scope>
</reference>